<dbReference type="EMBL" id="JXKM01000003">
    <property type="protein sequence ID" value="OJG36550.1"/>
    <property type="molecule type" value="Genomic_DNA"/>
</dbReference>
<dbReference type="InterPro" id="IPR008978">
    <property type="entry name" value="HSP20-like_chaperone"/>
</dbReference>
<dbReference type="Gene3D" id="2.60.40.790">
    <property type="match status" value="1"/>
</dbReference>
<protein>
    <recommendedName>
        <fullName evidence="3">SHSP domain-containing protein</fullName>
    </recommendedName>
</protein>
<dbReference type="CDD" id="cd06471">
    <property type="entry name" value="ACD_LpsHSP_like"/>
    <property type="match status" value="1"/>
</dbReference>
<comment type="similarity">
    <text evidence="1 2">Belongs to the small heat shock protein (HSP20) family.</text>
</comment>
<evidence type="ECO:0000313" key="5">
    <source>
        <dbReference type="Proteomes" id="UP000183700"/>
    </source>
</evidence>
<evidence type="ECO:0000259" key="3">
    <source>
        <dbReference type="PROSITE" id="PS01031"/>
    </source>
</evidence>
<dbReference type="RefSeq" id="WP_071861760.1">
    <property type="nucleotide sequence ID" value="NZ_CAURXW010000045.1"/>
</dbReference>
<dbReference type="InterPro" id="IPR002068">
    <property type="entry name" value="A-crystallin/Hsp20_dom"/>
</dbReference>
<dbReference type="SUPFAM" id="SSF49764">
    <property type="entry name" value="HSP20-like chaperones"/>
    <property type="match status" value="1"/>
</dbReference>
<feature type="domain" description="SHSP" evidence="3">
    <location>
        <begin position="22"/>
        <end position="134"/>
    </location>
</feature>
<name>A0A1L8SWV7_9ENTE</name>
<evidence type="ECO:0000256" key="2">
    <source>
        <dbReference type="RuleBase" id="RU003616"/>
    </source>
</evidence>
<dbReference type="AlphaFoldDB" id="A0A1L8SWV7"/>
<gene>
    <name evidence="4" type="ORF">RV00_GL001909</name>
</gene>
<dbReference type="OrthoDB" id="9811615at2"/>
<organism evidence="4 5">
    <name type="scientific">Enterococcus devriesei</name>
    <dbReference type="NCBI Taxonomy" id="319970"/>
    <lineage>
        <taxon>Bacteria</taxon>
        <taxon>Bacillati</taxon>
        <taxon>Bacillota</taxon>
        <taxon>Bacilli</taxon>
        <taxon>Lactobacillales</taxon>
        <taxon>Enterococcaceae</taxon>
        <taxon>Enterococcus</taxon>
    </lineage>
</organism>
<dbReference type="PROSITE" id="PS01031">
    <property type="entry name" value="SHSP"/>
    <property type="match status" value="1"/>
</dbReference>
<dbReference type="PANTHER" id="PTHR11527">
    <property type="entry name" value="HEAT-SHOCK PROTEIN 20 FAMILY MEMBER"/>
    <property type="match status" value="1"/>
</dbReference>
<evidence type="ECO:0000313" key="4">
    <source>
        <dbReference type="EMBL" id="OJG36550.1"/>
    </source>
</evidence>
<comment type="caution">
    <text evidence="4">The sequence shown here is derived from an EMBL/GenBank/DDBJ whole genome shotgun (WGS) entry which is preliminary data.</text>
</comment>
<dbReference type="STRING" id="319970.RV00_GL001909"/>
<proteinExistence type="inferred from homology"/>
<keyword evidence="5" id="KW-1185">Reference proteome</keyword>
<dbReference type="Pfam" id="PF00011">
    <property type="entry name" value="HSP20"/>
    <property type="match status" value="1"/>
</dbReference>
<accession>A0A1L8SWV7</accession>
<dbReference type="Proteomes" id="UP000183700">
    <property type="component" value="Unassembled WGS sequence"/>
</dbReference>
<evidence type="ECO:0000256" key="1">
    <source>
        <dbReference type="PROSITE-ProRule" id="PRU00285"/>
    </source>
</evidence>
<reference evidence="4 5" key="1">
    <citation type="submission" date="2014-12" db="EMBL/GenBank/DDBJ databases">
        <title>Draft genome sequences of 29 type strains of Enterococci.</title>
        <authorList>
            <person name="Zhong Z."/>
            <person name="Sun Z."/>
            <person name="Liu W."/>
            <person name="Zhang W."/>
            <person name="Zhang H."/>
        </authorList>
    </citation>
    <scope>NUCLEOTIDE SEQUENCE [LARGE SCALE GENOMIC DNA]</scope>
    <source>
        <strain evidence="4 5">DSM 22802</strain>
    </source>
</reference>
<sequence length="134" mass="15720">MNLLPKNDWLDGEDLMGRLMNTFWDDRKMSVDIRDLDDHYEVKADLPGFEKSEISVRYNNEILSIDAEHTSEHEVKDDGRFVRRERSSSAFHRQFVVKSIDEERINAKFENGVLTLKLPKTDYEEKKGKAISID</sequence>
<dbReference type="InterPro" id="IPR031107">
    <property type="entry name" value="Small_HSP"/>
</dbReference>